<feature type="binding site" evidence="5">
    <location>
        <position position="363"/>
    </location>
    <ligand>
        <name>Ca(2+)</name>
        <dbReference type="ChEBI" id="CHEBI:29108"/>
    </ligand>
</feature>
<dbReference type="Gene3D" id="3.60.20.10">
    <property type="entry name" value="Glutamine Phosphoribosylpyrophosphate, subunit 1, domain 1"/>
    <property type="match status" value="1"/>
</dbReference>
<feature type="binding site" evidence="5">
    <location>
        <position position="202"/>
    </location>
    <ligand>
        <name>Ca(2+)</name>
        <dbReference type="ChEBI" id="CHEBI:29108"/>
    </ligand>
</feature>
<sequence length="854" mass="92032">MPRRHAARRALVVVAALVVLALVAAVALAATVMRRPLPDRDGAVDVAGLSAQVDVLRDEQGVPHLFADTAEDLFFAQGYVHAQERFFQMDYRRHVTAGRLSELVGADADALASDRVVRAMGWRAVAEQEWDLLAPGTQAYLTAYADGVNAYLGATAPEALAVEYTVLGARVDLDDPEPWNPVDSLAWLKAMAWDLRSNYDHELSRALTYATVRDVDRVEELFPRYPYDRNAPILSGDDVRTVASPAGVSLDLDADLVDALEATERALDALPTLVAQGEGRGSNSWVVSGEHTASGSPILAADPHLALSAPGVWTQMGLHCREAGEQCPFEVSGFTFAGFPGVIVGHNADLAWGLSNLGADVTDFFLHRTDPEAGTYERDGEDVPFDVRTEVIEINGAAPVEFAVRSTVHGPILSDVLDLGRVTGSPAPEVPRRSSIEVALGWTALEPGATADAIFMLNTASDAEDVAEAAAALEVPSQNIVFATTDGQIGYQAPGRVPVRARVGGGPVPADGTWPRPGWDSRYDWQGFVDADDMPAVVDPPGGVIVAANQPVTPRGAGPVLAEDWDYGYRAQRIRTLLERQVEAGEPVDVESTAALQMDSWSPQAELLVPALLEVPVDAFTREGVDLLRDWDYTQEPDSAAAAYFASVWSNLLELTFQDDLPHDQWPSGDSRWIAVVTQLMDDPGNAWWDDRRTVNVVESRDEILARSLTAARLELTVSLGKTADEWQWGRLHTARPLHPVLGGEDTPRVIRSVMNPSPVGVGGGSSAVNATSWHAATGGFEVDSGPSMRMVVDLGDLDSSRWVDHMGVSGHPASPNYGDQLEPWARGETFPWPFSRAAVEEAATRTLTLRPGS</sequence>
<comment type="similarity">
    <text evidence="1">Belongs to the peptidase S45 family.</text>
</comment>
<reference evidence="7 8" key="1">
    <citation type="submission" date="2013-08" db="EMBL/GenBank/DDBJ databases">
        <title>Genome sequencing of Cellulomonas bogoriensis 69B4.</title>
        <authorList>
            <person name="Chen F."/>
            <person name="Li Y."/>
            <person name="Wang G."/>
        </authorList>
    </citation>
    <scope>NUCLEOTIDE SEQUENCE [LARGE SCALE GENOMIC DNA]</scope>
    <source>
        <strain evidence="7 8">69B4</strain>
    </source>
</reference>
<dbReference type="Pfam" id="PF01804">
    <property type="entry name" value="Penicil_amidase"/>
    <property type="match status" value="1"/>
</dbReference>
<dbReference type="PIRSF" id="PIRSF001227">
    <property type="entry name" value="Pen_acylase"/>
    <property type="match status" value="1"/>
</dbReference>
<feature type="signal peptide" evidence="6">
    <location>
        <begin position="1"/>
        <end position="29"/>
    </location>
</feature>
<dbReference type="Gene3D" id="1.10.439.10">
    <property type="entry name" value="Penicillin Amidohydrolase, domain 1"/>
    <property type="match status" value="1"/>
</dbReference>
<keyword evidence="6" id="KW-0732">Signal</keyword>
<keyword evidence="5" id="KW-0106">Calcium</keyword>
<keyword evidence="2" id="KW-0378">Hydrolase</keyword>
<dbReference type="GO" id="GO:0017000">
    <property type="term" value="P:antibiotic biosynthetic process"/>
    <property type="evidence" value="ECO:0007669"/>
    <property type="project" value="InterPro"/>
</dbReference>
<dbReference type="InterPro" id="IPR023343">
    <property type="entry name" value="Penicillin_amidase_dom1"/>
</dbReference>
<comment type="caution">
    <text evidence="7">The sequence shown here is derived from an EMBL/GenBank/DDBJ whole genome shotgun (WGS) entry which is preliminary data.</text>
</comment>
<dbReference type="InterPro" id="IPR043147">
    <property type="entry name" value="Penicillin_amidase_A-knob"/>
</dbReference>
<accession>A0A0A0BUE7</accession>
<dbReference type="CDD" id="cd03747">
    <property type="entry name" value="Ntn_PGA_like"/>
    <property type="match status" value="1"/>
</dbReference>
<dbReference type="Gene3D" id="1.10.1400.10">
    <property type="match status" value="1"/>
</dbReference>
<evidence type="ECO:0000313" key="8">
    <source>
        <dbReference type="Proteomes" id="UP000054314"/>
    </source>
</evidence>
<protein>
    <submittedName>
        <fullName evidence="7">Penicillin amidase</fullName>
    </submittedName>
</protein>
<keyword evidence="5" id="KW-0479">Metal-binding</keyword>
<dbReference type="GO" id="GO:0016811">
    <property type="term" value="F:hydrolase activity, acting on carbon-nitrogen (but not peptide) bonds, in linear amides"/>
    <property type="evidence" value="ECO:0007669"/>
    <property type="project" value="InterPro"/>
</dbReference>
<dbReference type="SUPFAM" id="SSF56235">
    <property type="entry name" value="N-terminal nucleophile aminohydrolases (Ntn hydrolases)"/>
    <property type="match status" value="1"/>
</dbReference>
<feature type="binding site" evidence="5">
    <location>
        <position position="507"/>
    </location>
    <ligand>
        <name>Ca(2+)</name>
        <dbReference type="ChEBI" id="CHEBI:29108"/>
    </ligand>
</feature>
<dbReference type="AlphaFoldDB" id="A0A0A0BUE7"/>
<feature type="active site" description="Nucleophile" evidence="4">
    <location>
        <position position="282"/>
    </location>
</feature>
<evidence type="ECO:0000256" key="6">
    <source>
        <dbReference type="SAM" id="SignalP"/>
    </source>
</evidence>
<keyword evidence="3" id="KW-0865">Zymogen</keyword>
<evidence type="ECO:0000256" key="5">
    <source>
        <dbReference type="PIRSR" id="PIRSR001227-2"/>
    </source>
</evidence>
<dbReference type="MEROPS" id="S45.003"/>
<dbReference type="EMBL" id="AXCZ01000134">
    <property type="protein sequence ID" value="KGM10729.1"/>
    <property type="molecule type" value="Genomic_DNA"/>
</dbReference>
<keyword evidence="8" id="KW-1185">Reference proteome</keyword>
<dbReference type="InterPro" id="IPR002692">
    <property type="entry name" value="S45"/>
</dbReference>
<dbReference type="Proteomes" id="UP000054314">
    <property type="component" value="Unassembled WGS sequence"/>
</dbReference>
<evidence type="ECO:0000313" key="7">
    <source>
        <dbReference type="EMBL" id="KGM10729.1"/>
    </source>
</evidence>
<dbReference type="InterPro" id="IPR014395">
    <property type="entry name" value="Pen/GL7ACA/AHL_acylase"/>
</dbReference>
<gene>
    <name evidence="7" type="ORF">N869_02365</name>
</gene>
<evidence type="ECO:0000256" key="2">
    <source>
        <dbReference type="ARBA" id="ARBA00022801"/>
    </source>
</evidence>
<dbReference type="PANTHER" id="PTHR34218">
    <property type="entry name" value="PEPTIDASE S45 PENICILLIN AMIDASE"/>
    <property type="match status" value="1"/>
</dbReference>
<comment type="cofactor">
    <cofactor evidence="5">
        <name>Ca(2+)</name>
        <dbReference type="ChEBI" id="CHEBI:29108"/>
    </cofactor>
    <text evidence="5">Binds 1 Ca(2+) ion per dimer.</text>
</comment>
<evidence type="ECO:0000256" key="1">
    <source>
        <dbReference type="ARBA" id="ARBA00006586"/>
    </source>
</evidence>
<feature type="chain" id="PRO_5001967540" evidence="6">
    <location>
        <begin position="30"/>
        <end position="854"/>
    </location>
</feature>
<proteinExistence type="inferred from homology"/>
<evidence type="ECO:0000256" key="4">
    <source>
        <dbReference type="PIRSR" id="PIRSR001227-1"/>
    </source>
</evidence>
<dbReference type="RefSeq" id="WP_035061639.1">
    <property type="nucleotide sequence ID" value="NZ_AXCZ01000134.1"/>
</dbReference>
<dbReference type="GO" id="GO:0046872">
    <property type="term" value="F:metal ion binding"/>
    <property type="evidence" value="ECO:0007669"/>
    <property type="project" value="UniProtKB-KW"/>
</dbReference>
<feature type="binding site" evidence="5">
    <location>
        <position position="360"/>
    </location>
    <ligand>
        <name>Ca(2+)</name>
        <dbReference type="ChEBI" id="CHEBI:29108"/>
    </ligand>
</feature>
<name>A0A0A0BUE7_9CELL</name>
<dbReference type="InterPro" id="IPR043146">
    <property type="entry name" value="Penicillin_amidase_N_B-knob"/>
</dbReference>
<dbReference type="InterPro" id="IPR029055">
    <property type="entry name" value="Ntn_hydrolases_N"/>
</dbReference>
<dbReference type="PANTHER" id="PTHR34218:SF4">
    <property type="entry name" value="ACYL-HOMOSERINE LACTONE ACYLASE QUIP"/>
    <property type="match status" value="1"/>
</dbReference>
<organism evidence="7 8">
    <name type="scientific">Cellulomonas bogoriensis 69B4 = DSM 16987</name>
    <dbReference type="NCBI Taxonomy" id="1386082"/>
    <lineage>
        <taxon>Bacteria</taxon>
        <taxon>Bacillati</taxon>
        <taxon>Actinomycetota</taxon>
        <taxon>Actinomycetes</taxon>
        <taxon>Micrococcales</taxon>
        <taxon>Cellulomonadaceae</taxon>
        <taxon>Cellulomonas</taxon>
    </lineage>
</organism>
<dbReference type="Gene3D" id="2.30.120.10">
    <property type="match status" value="1"/>
</dbReference>
<evidence type="ECO:0000256" key="3">
    <source>
        <dbReference type="ARBA" id="ARBA00023145"/>
    </source>
</evidence>